<evidence type="ECO:0000256" key="1">
    <source>
        <dbReference type="SAM" id="Phobius"/>
    </source>
</evidence>
<dbReference type="HOGENOM" id="CLU_1950495_0_0_1"/>
<name>C8ZDY4_YEAS8</name>
<keyword evidence="1" id="KW-0472">Membrane</keyword>
<reference evidence="2" key="1">
    <citation type="journal article" date="2009" name="Proc. Natl. Acad. Sci. U.S.A.">
        <title>Eukaryote-to-eukaryote gene transfer events revealed by the genome sequence of the wine yeast Saccharomyces cerevisiae EC1118.</title>
        <authorList>
            <person name="Novo M."/>
            <person name="Bigey F."/>
            <person name="Beyne E."/>
            <person name="Galeote V."/>
            <person name="Gavory F."/>
            <person name="Mallet S."/>
            <person name="Cambot B."/>
            <person name="Legras J.L."/>
            <person name="Wincker P."/>
            <person name="Casaregola S."/>
            <person name="Dequin S."/>
        </authorList>
    </citation>
    <scope>NUCLEOTIDE SEQUENCE [LARGE SCALE GENOMIC DNA]</scope>
    <source>
        <strain evidence="2">Lalvin EC1118</strain>
        <strain>Lalvin EC1118 / Prise de mousse</strain>
    </source>
</reference>
<organism evidence="2">
    <name type="scientific">Saccharomyces cerevisiae (strain Lalvin EC1118 / Prise de mousse)</name>
    <name type="common">Baker's yeast</name>
    <dbReference type="NCBI Taxonomy" id="643680"/>
    <lineage>
        <taxon>Eukaryota</taxon>
        <taxon>Fungi</taxon>
        <taxon>Dikarya</taxon>
        <taxon>Ascomycota</taxon>
        <taxon>Saccharomycotina</taxon>
        <taxon>Saccharomycetes</taxon>
        <taxon>Saccharomycetales</taxon>
        <taxon>Saccharomycetaceae</taxon>
        <taxon>Saccharomyces</taxon>
    </lineage>
</organism>
<proteinExistence type="predicted"/>
<evidence type="ECO:0000313" key="2">
    <source>
        <dbReference type="EMBL" id="CAY81600.1"/>
    </source>
</evidence>
<keyword evidence="1" id="KW-1133">Transmembrane helix</keyword>
<accession>C8ZDY4</accession>
<feature type="transmembrane region" description="Helical" evidence="1">
    <location>
        <begin position="37"/>
        <end position="54"/>
    </location>
</feature>
<keyword evidence="1" id="KW-0812">Transmembrane</keyword>
<dbReference type="AlphaFoldDB" id="C8ZDY4"/>
<gene>
    <name evidence="2" type="ORF">EC1118_1L7_2487g</name>
</gene>
<protein>
    <submittedName>
        <fullName evidence="2">EC1118_1L7_2487p</fullName>
    </submittedName>
</protein>
<dbReference type="EMBL" id="FN393080">
    <property type="protein sequence ID" value="CAY81600.1"/>
    <property type="molecule type" value="Genomic_DNA"/>
</dbReference>
<sequence length="129" mass="14239">MFILGRVGCVEADEASPLYCLSAALIRLSNDEMGGNVMWFIALLFALLIARCTCHTKNTHPDFSKQTFCHQHAALTNSLSSLYRCFVPDGTAMLPTATKKTPQRRKNGAIIHRVVIYHGQESANGISKQ</sequence>